<protein>
    <submittedName>
        <fullName evidence="1">Uncharacterized protein</fullName>
    </submittedName>
</protein>
<proteinExistence type="predicted"/>
<organism evidence="1">
    <name type="scientific">Rhizophora mucronata</name>
    <name type="common">Asiatic mangrove</name>
    <dbReference type="NCBI Taxonomy" id="61149"/>
    <lineage>
        <taxon>Eukaryota</taxon>
        <taxon>Viridiplantae</taxon>
        <taxon>Streptophyta</taxon>
        <taxon>Embryophyta</taxon>
        <taxon>Tracheophyta</taxon>
        <taxon>Spermatophyta</taxon>
        <taxon>Magnoliopsida</taxon>
        <taxon>eudicotyledons</taxon>
        <taxon>Gunneridae</taxon>
        <taxon>Pentapetalae</taxon>
        <taxon>rosids</taxon>
        <taxon>fabids</taxon>
        <taxon>Malpighiales</taxon>
        <taxon>Rhizophoraceae</taxon>
        <taxon>Rhizophora</taxon>
    </lineage>
</organism>
<reference evidence="1" key="1">
    <citation type="submission" date="2018-02" db="EMBL/GenBank/DDBJ databases">
        <title>Rhizophora mucronata_Transcriptome.</title>
        <authorList>
            <person name="Meera S.P."/>
            <person name="Sreeshan A."/>
            <person name="Augustine A."/>
        </authorList>
    </citation>
    <scope>NUCLEOTIDE SEQUENCE</scope>
    <source>
        <tissue evidence="1">Leaf</tissue>
    </source>
</reference>
<dbReference type="EMBL" id="GGEC01011780">
    <property type="protein sequence ID" value="MBW92263.1"/>
    <property type="molecule type" value="Transcribed_RNA"/>
</dbReference>
<sequence>MSDSTVHHFRTIGTFNCQSRGKKQEAYNLRWQNS</sequence>
<dbReference type="AlphaFoldDB" id="A0A2P2JFL3"/>
<name>A0A2P2JFL3_RHIMU</name>
<accession>A0A2P2JFL3</accession>
<evidence type="ECO:0000313" key="1">
    <source>
        <dbReference type="EMBL" id="MBW92263.1"/>
    </source>
</evidence>